<dbReference type="Proteomes" id="UP000570595">
    <property type="component" value="Unassembled WGS sequence"/>
</dbReference>
<dbReference type="SUPFAM" id="SSF50985">
    <property type="entry name" value="RCC1/BLIP-II"/>
    <property type="match status" value="2"/>
</dbReference>
<dbReference type="Gene3D" id="3.40.50.720">
    <property type="entry name" value="NAD(P)-binding Rossmann-like Domain"/>
    <property type="match status" value="1"/>
</dbReference>
<evidence type="ECO:0000313" key="5">
    <source>
        <dbReference type="EMBL" id="KAF4671014.1"/>
    </source>
</evidence>
<feature type="compositionally biased region" description="Basic and acidic residues" evidence="3">
    <location>
        <begin position="891"/>
        <end position="902"/>
    </location>
</feature>
<feature type="compositionally biased region" description="Polar residues" evidence="3">
    <location>
        <begin position="852"/>
        <end position="867"/>
    </location>
</feature>
<dbReference type="InterPro" id="IPR035985">
    <property type="entry name" value="Ubiquitin-activating_enz"/>
</dbReference>
<gene>
    <name evidence="5" type="ORF">FOZ61_006832</name>
</gene>
<dbReference type="Pfam" id="PF00581">
    <property type="entry name" value="Rhodanese"/>
    <property type="match status" value="1"/>
</dbReference>
<protein>
    <recommendedName>
        <fullName evidence="4">Rhodanese domain-containing protein</fullName>
    </recommendedName>
</protein>
<sequence length="1842" mass="197910">MRYFGNSRGSSRDPALEDVLARDSTTILSATFDVQGEGLRLQPPVETRTRVLVYGAPFADLTEDGYTDAGRDRAAGHHGRYHPRGPSSGLHSERPFSRDGHHRVGERSTGKLHSALVSAPVVLEGRVFGNRRIDEVSVGAGHALLRCSQGGVYAFGKNEYGQCGVGNFREVVQEVTPVCIGPSEELVASRLATGAFHSLCVNLDGQVFVWGHADYLGVDRAAIKARCVTRGGHVSTPSRLDAFDTTAAYAADCIAACARTSYALLSRKEEAGRLGTSSGEEFKWGGLVTELSGAVTPDVLSLAVCLRRHGRLLCREEVGLDIGSCQVGEADMSGLYFPTGAYFNHRPVLLRRTLHFVDPPTYLYFADQHDGQAWVITTAAPGSAPGQDDVSLVVSQSPLSSPLGLCMRGGTALRSSALGGVGLALGGQSVYLRRDDSAIHGFDGRYVRSDGLTPPEGLVVYTHTGRSNTTLRPSVEQGRWELHRGSRLLAYSNDAFNSAAPWSVVAGVGLWYTPTGDVLRLEVIALPVSVASCHHDDHATGESTDGISVDVERVVRCCSLYHWGISALGRIIPRPKLLREFPSDTEISSVAAGSHFGLAVDRTGVVYGWGDSTYGELPSSKSAVAVQEGSVRKIEALEGFKGRQVACGDGHALVVTEGGSILAFGDNRAGQCGVSGGKAEGSSTKRPKLLSLDAGKASVVVACGARHSALVTTEGHLYTWGHSGDGKLIHVADNYGPGSVMAEEMVGEWEGEEVEEEDAKENRRPPGVAISSRLKASVAQPRMVYSLSHLKVHAVGLGQDSTVVVIGGSSAVNDDSSSCPDSGSPQQQRRPSSRFRAFASSTAEVGSPPSAPTQEEGNQRQTDSPSHLTVEGVGSMRVSLKPLDLGKAARAPREGVQEEVRSTKPPSKTPARSWRGRYHRDELQPGRLAMADCPSGDPSSAVVLAWDSSRDISGGATAAGSRSLDGGIDAFLEEVHQLRRMNEDLLRQYDKRYQDHQAEPSPVQRPAPSQQDVGALDSLGFPAPFEGRSCTSTNPGSATIDASPRTWASDFPAVELDRGDGQERSCPGWRSPRPQRTPRLEASSPRLKDWHVDVRGSPREDTTVQVVRVRKKREERRPGLDDAGGDIQQYDLPASSSSAPDFPAELLLVWGPELAYMQQWAAREYGSIEAAVSSLDRHTHDPEKGLLFFELWRWLGLRQRRGGRPWPFDRDFTEQAFDALAGSKGRLMSRTLLGAGAKHTKEVGVNTDIHRAAAAAAAAASRGTSRRGHSLVLRDGKKDSIGGGIRNRAMRGIALEKSSTGKLVPPPIMLPEELQDGLQAVSERHASTTSPSTHHVYSYYYLNCVEVIPLCLPSLAASFRVFYVNRRIRSIGGCSALAPAFMAAHLADILNVAIWPGAAVLLPTEPASNSFTPSFSRCPPKYSPRLWAFWRNASMFVQRSDMSRDEIERGCRMMALPQLSKRPLHKKSFLVVGCGGLANTCATYIAACLLPGCRITLIDGDVVEASNLQRQHQLYTMSDVGRKKSDSARAACRRVAMKGVSVEAAPGMLTKTNVRDLVGKHDIILDCTDCPATRWLLSSACATARRPLVSGAAMQWSGQVTVYCSGEAGPCMRCVFPEPSPSEGGRGRGGCDTLGVFPPLPGMIGSVMASEALKLALMDGPQLEEASLSGRLLLVDMLDGGLSTRTVVLKRRPDCPVCGWTEESAAAQDRSDASSLHDDTDAVQLPAVNSIGPKQLRHLMLESPSAACLVIDVRPKPQFDMVHLRGSVNVPYEDSQAFVDKVKALLEDRRPNTAVVCCRKGNDSRLAVCALQTSFKYLLNLDGGIMQAAKELGVAGKHLFIP</sequence>
<evidence type="ECO:0000256" key="1">
    <source>
        <dbReference type="ARBA" id="ARBA00022737"/>
    </source>
</evidence>
<dbReference type="EMBL" id="JABAHT010000004">
    <property type="protein sequence ID" value="KAF4671014.1"/>
    <property type="molecule type" value="Genomic_DNA"/>
</dbReference>
<organism evidence="5 6">
    <name type="scientific">Perkinsus olseni</name>
    <name type="common">Perkinsus atlanticus</name>
    <dbReference type="NCBI Taxonomy" id="32597"/>
    <lineage>
        <taxon>Eukaryota</taxon>
        <taxon>Sar</taxon>
        <taxon>Alveolata</taxon>
        <taxon>Perkinsozoa</taxon>
        <taxon>Perkinsea</taxon>
        <taxon>Perkinsida</taxon>
        <taxon>Perkinsidae</taxon>
        <taxon>Perkinsus</taxon>
    </lineage>
</organism>
<dbReference type="InterPro" id="IPR036873">
    <property type="entry name" value="Rhodanese-like_dom_sf"/>
</dbReference>
<dbReference type="PROSITE" id="PS50012">
    <property type="entry name" value="RCC1_3"/>
    <property type="match status" value="3"/>
</dbReference>
<dbReference type="SMART" id="SM00450">
    <property type="entry name" value="RHOD"/>
    <property type="match status" value="1"/>
</dbReference>
<dbReference type="InterPro" id="IPR000408">
    <property type="entry name" value="Reg_chr_condens"/>
</dbReference>
<dbReference type="PANTHER" id="PTHR22872">
    <property type="entry name" value="BTK-BINDING PROTEIN-RELATED"/>
    <property type="match status" value="1"/>
</dbReference>
<name>A0A7J6MHQ2_PEROL</name>
<feature type="region of interest" description="Disordered" evidence="3">
    <location>
        <begin position="812"/>
        <end position="914"/>
    </location>
</feature>
<feature type="compositionally biased region" description="Low complexity" evidence="3">
    <location>
        <begin position="814"/>
        <end position="841"/>
    </location>
</feature>
<dbReference type="Pfam" id="PF00415">
    <property type="entry name" value="RCC1"/>
    <property type="match status" value="1"/>
</dbReference>
<feature type="domain" description="Rhodanese" evidence="4">
    <location>
        <begin position="1744"/>
        <end position="1837"/>
    </location>
</feature>
<feature type="region of interest" description="Disordered" evidence="3">
    <location>
        <begin position="1109"/>
        <end position="1136"/>
    </location>
</feature>
<dbReference type="CDD" id="cd00757">
    <property type="entry name" value="ThiF_MoeB_HesA_family"/>
    <property type="match status" value="1"/>
</dbReference>
<dbReference type="Gene3D" id="2.130.10.30">
    <property type="entry name" value="Regulator of chromosome condensation 1/beta-lactamase-inhibitor protein II"/>
    <property type="match status" value="2"/>
</dbReference>
<feature type="repeat" description="RCC1" evidence="2">
    <location>
        <begin position="659"/>
        <end position="714"/>
    </location>
</feature>
<dbReference type="InterPro" id="IPR001763">
    <property type="entry name" value="Rhodanese-like_dom"/>
</dbReference>
<accession>A0A7J6MHQ2</accession>
<evidence type="ECO:0000256" key="3">
    <source>
        <dbReference type="SAM" id="MobiDB-lite"/>
    </source>
</evidence>
<feature type="repeat" description="RCC1" evidence="2">
    <location>
        <begin position="150"/>
        <end position="204"/>
    </location>
</feature>
<dbReference type="InterPro" id="IPR051625">
    <property type="entry name" value="Signaling_Regulatory_Domain"/>
</dbReference>
<reference evidence="5 6" key="1">
    <citation type="submission" date="2020-04" db="EMBL/GenBank/DDBJ databases">
        <title>Perkinsus olseni comparative genomics.</title>
        <authorList>
            <person name="Bogema D.R."/>
        </authorList>
    </citation>
    <scope>NUCLEOTIDE SEQUENCE [LARGE SCALE GENOMIC DNA]</scope>
    <source>
        <strain evidence="5">ATCC PRA-179</strain>
    </source>
</reference>
<dbReference type="SUPFAM" id="SSF69572">
    <property type="entry name" value="Activating enzymes of the ubiquitin-like proteins"/>
    <property type="match status" value="1"/>
</dbReference>
<dbReference type="GO" id="GO:0008641">
    <property type="term" value="F:ubiquitin-like modifier activating enzyme activity"/>
    <property type="evidence" value="ECO:0007669"/>
    <property type="project" value="InterPro"/>
</dbReference>
<evidence type="ECO:0000313" key="6">
    <source>
        <dbReference type="Proteomes" id="UP000570595"/>
    </source>
</evidence>
<feature type="region of interest" description="Disordered" evidence="3">
    <location>
        <begin position="995"/>
        <end position="1085"/>
    </location>
</feature>
<dbReference type="Pfam" id="PF00899">
    <property type="entry name" value="ThiF"/>
    <property type="match status" value="1"/>
</dbReference>
<feature type="region of interest" description="Disordered" evidence="3">
    <location>
        <begin position="65"/>
        <end position="108"/>
    </location>
</feature>
<dbReference type="Pfam" id="PF13540">
    <property type="entry name" value="RCC1_2"/>
    <property type="match status" value="3"/>
</dbReference>
<dbReference type="InterPro" id="IPR000594">
    <property type="entry name" value="ThiF_NAD_FAD-bd"/>
</dbReference>
<dbReference type="PROSITE" id="PS00626">
    <property type="entry name" value="RCC1_2"/>
    <property type="match status" value="3"/>
</dbReference>
<feature type="repeat" description="RCC1" evidence="2">
    <location>
        <begin position="604"/>
        <end position="658"/>
    </location>
</feature>
<comment type="caution">
    <text evidence="5">The sequence shown here is derived from an EMBL/GenBank/DDBJ whole genome shotgun (WGS) entry which is preliminary data.</text>
</comment>
<proteinExistence type="predicted"/>
<dbReference type="OrthoDB" id="10261062at2759"/>
<evidence type="ECO:0000256" key="2">
    <source>
        <dbReference type="PROSITE-ProRule" id="PRU00235"/>
    </source>
</evidence>
<feature type="compositionally biased region" description="Basic and acidic residues" evidence="3">
    <location>
        <begin position="91"/>
        <end position="108"/>
    </location>
</feature>
<dbReference type="PROSITE" id="PS50206">
    <property type="entry name" value="RHODANESE_3"/>
    <property type="match status" value="1"/>
</dbReference>
<dbReference type="InterPro" id="IPR009091">
    <property type="entry name" value="RCC1/BLIP-II"/>
</dbReference>
<keyword evidence="1" id="KW-0677">Repeat</keyword>
<evidence type="ECO:0000259" key="4">
    <source>
        <dbReference type="PROSITE" id="PS50206"/>
    </source>
</evidence>
<dbReference type="Gene3D" id="3.40.250.10">
    <property type="entry name" value="Rhodanese-like domain"/>
    <property type="match status" value="1"/>
</dbReference>